<protein>
    <submittedName>
        <fullName evidence="1">Uncharacterized protein</fullName>
    </submittedName>
</protein>
<dbReference type="Proteomes" id="UP000286954">
    <property type="component" value="Chromosome"/>
</dbReference>
<gene>
    <name evidence="1" type="ORF">X907_2137</name>
</gene>
<evidence type="ECO:0000313" key="1">
    <source>
        <dbReference type="EMBL" id="AZU04658.1"/>
    </source>
</evidence>
<name>A0A3T0EC13_9PROT</name>
<dbReference type="EMBL" id="CP018911">
    <property type="protein sequence ID" value="AZU04658.1"/>
    <property type="molecule type" value="Genomic_DNA"/>
</dbReference>
<proteinExistence type="predicted"/>
<evidence type="ECO:0000313" key="2">
    <source>
        <dbReference type="Proteomes" id="UP000286954"/>
    </source>
</evidence>
<accession>A0A3T0EC13</accession>
<keyword evidence="2" id="KW-1185">Reference proteome</keyword>
<organism evidence="1 2">
    <name type="scientific">Glycocaulis alkaliphilus</name>
    <dbReference type="NCBI Taxonomy" id="1434191"/>
    <lineage>
        <taxon>Bacteria</taxon>
        <taxon>Pseudomonadati</taxon>
        <taxon>Pseudomonadota</taxon>
        <taxon>Alphaproteobacteria</taxon>
        <taxon>Maricaulales</taxon>
        <taxon>Maricaulaceae</taxon>
        <taxon>Glycocaulis</taxon>
    </lineage>
</organism>
<dbReference type="KEGG" id="gak:X907_2137"/>
<dbReference type="AlphaFoldDB" id="A0A3T0EC13"/>
<reference evidence="1 2" key="1">
    <citation type="submission" date="2016-12" db="EMBL/GenBank/DDBJ databases">
        <title>The genome of dimorphic prosthecate Glycocaulis alkaliphilus 6b-8t, isolated from crude oil dictates its adaptability in petroleum environments.</title>
        <authorList>
            <person name="Wu X.-L."/>
            <person name="Geng S."/>
        </authorList>
    </citation>
    <scope>NUCLEOTIDE SEQUENCE [LARGE SCALE GENOMIC DNA]</scope>
    <source>
        <strain evidence="1 2">6B-8</strain>
    </source>
</reference>
<sequence length="79" mass="9085">MKIRDVCNEIIHSDILNWIGDEQQITAFFVASELRASKRLVQIDFETFTHITDLVISDSVDSISISFDETGKIEKRQLN</sequence>